<reference evidence="1 2" key="1">
    <citation type="journal article" date="2013" name="Genome Announc.">
        <title>Draft Genome Sequence of Strain JLT2015T, Belonging to the Family Sphingomonadaceae of the Alphaproteobacteria.</title>
        <authorList>
            <person name="Tang K."/>
            <person name="Liu K."/>
            <person name="Li S."/>
            <person name="Jiao N."/>
        </authorList>
    </citation>
    <scope>NUCLEOTIDE SEQUENCE [LARGE SCALE GENOMIC DNA]</scope>
    <source>
        <strain evidence="1 2">JLT2015</strain>
    </source>
</reference>
<dbReference type="EMBL" id="AMRV01000003">
    <property type="protein sequence ID" value="EMD83585.1"/>
    <property type="molecule type" value="Genomic_DNA"/>
</dbReference>
<dbReference type="Proteomes" id="UP000011717">
    <property type="component" value="Unassembled WGS sequence"/>
</dbReference>
<sequence length="38" mass="4447">MAIVSLVQEALKHLPSVNLLQAKEQKNMTYHFYLRNFA</sequence>
<comment type="caution">
    <text evidence="1">The sequence shown here is derived from an EMBL/GenBank/DDBJ whole genome shotgun (WGS) entry which is preliminary data.</text>
</comment>
<gene>
    <name evidence="1" type="ORF">C725_1486</name>
</gene>
<accession>M2SDZ8</accession>
<organism evidence="1 2">
    <name type="scientific">Pacificimonas flava</name>
    <dbReference type="NCBI Taxonomy" id="1234595"/>
    <lineage>
        <taxon>Bacteria</taxon>
        <taxon>Pseudomonadati</taxon>
        <taxon>Pseudomonadota</taxon>
        <taxon>Alphaproteobacteria</taxon>
        <taxon>Sphingomonadales</taxon>
        <taxon>Sphingosinicellaceae</taxon>
        <taxon>Pacificimonas</taxon>
    </lineage>
</organism>
<evidence type="ECO:0000313" key="2">
    <source>
        <dbReference type="Proteomes" id="UP000011717"/>
    </source>
</evidence>
<evidence type="ECO:0000313" key="1">
    <source>
        <dbReference type="EMBL" id="EMD83585.1"/>
    </source>
</evidence>
<protein>
    <submittedName>
        <fullName evidence="1">Uncharacterized protein</fullName>
    </submittedName>
</protein>
<proteinExistence type="predicted"/>
<dbReference type="AlphaFoldDB" id="M2SDZ8"/>
<name>M2SDZ8_9SPHN</name>
<keyword evidence="2" id="KW-1185">Reference proteome</keyword>